<accession>A0A7T8ERR6</accession>
<keyword evidence="2" id="KW-1185">Reference proteome</keyword>
<dbReference type="EMBL" id="MW353175">
    <property type="protein sequence ID" value="QQO91898.1"/>
    <property type="molecule type" value="Genomic_DNA"/>
</dbReference>
<reference evidence="1 2" key="1">
    <citation type="submission" date="2020-12" db="EMBL/GenBank/DDBJ databases">
        <title>Dynamics of Baltic Sea phages driven by environmental changes.</title>
        <authorList>
            <person name="Hoetzinger M."/>
            <person name="Nilsson E."/>
            <person name="Holmfeldt K."/>
        </authorList>
    </citation>
    <scope>NUCLEOTIDE SEQUENCE [LARGE SCALE GENOMIC DNA]</scope>
</reference>
<protein>
    <submittedName>
        <fullName evidence="1">Putative tail fiber-like protein</fullName>
    </submittedName>
</protein>
<organism evidence="1 2">
    <name type="scientific">Flavobacterium phage vB_FspM_immuto_2-6A</name>
    <dbReference type="NCBI Taxonomy" id="2801477"/>
    <lineage>
        <taxon>Viruses</taxon>
        <taxon>Duplodnaviria</taxon>
        <taxon>Heunggongvirae</taxon>
        <taxon>Uroviricota</taxon>
        <taxon>Caudoviricetes</taxon>
        <taxon>Immutovirus</taxon>
        <taxon>Immutovirus immuto</taxon>
    </lineage>
</organism>
<evidence type="ECO:0000313" key="1">
    <source>
        <dbReference type="EMBL" id="QQO91898.1"/>
    </source>
</evidence>
<evidence type="ECO:0000313" key="2">
    <source>
        <dbReference type="Proteomes" id="UP000595566"/>
    </source>
</evidence>
<gene>
    <name evidence="1" type="ORF">immuto26A_219</name>
</gene>
<name>A0A7T8ERR6_9CAUD</name>
<proteinExistence type="predicted"/>
<sequence length="587" mass="60351">MPSWKKVILSGSNAALNSLNVTNSLTASGIIYPTTDGTSGQVVITDGNGNLSFSNIENTTILIKNVSGTTIAKGTPCYITGSGTSGNVAGVWPADASNPLRMPAGVIADETLNNGDEGIGLINGFISGVNTSAFNAGDSIYVAVGGGYTNVRPTGSSVLIQKLGNVEKSHASNGSGVINGPGYYNEVPNIQQGYTWVGNSDGVATPIATSSIQNVVSSSYATTATQTSQAVTFNNGGSGAASGTTFNGSTARTISYNTIGAQPLLTNPVTGTGVDNRVAVWSGTTTQDSSANLTFDGSTLNIISGTARISTDGTYGSGYGSIGFGGLTNGYNRIFGNTGTSDGLFICSATGRGINFRANGGATTHMAITSAGNVGIGTTTANVRFVNLSAAYTAGPTLGSGTVGSQALLSNNGLYGMYSGVSSNGDVWHQVQRNDANTATYNILLNPAGGSVGIGTSTPGAYKLNVNGDTNVIGTLTATVKSFIIDHPTKEGKKLQYGVLEGPEHSVYVRGKLTNNNTITLPDHWTGLVHEDTITVNLTPIGKRQDLWVETVTDTSITVGSDNEINCFYTVFAERKDIEKLVTEFDK</sequence>
<dbReference type="Proteomes" id="UP000595566">
    <property type="component" value="Segment"/>
</dbReference>